<protein>
    <submittedName>
        <fullName evidence="2">DUF2157 domain-containing protein</fullName>
    </submittedName>
</protein>
<keyword evidence="3" id="KW-1185">Reference proteome</keyword>
<feature type="transmembrane region" description="Helical" evidence="1">
    <location>
        <begin position="198"/>
        <end position="220"/>
    </location>
</feature>
<sequence length="346" mass="39403">MQVNKQQGRFLDSTIEQWQKSNLINEEQSLTLKQSYEVLPFDWQRLAKYAFWLAIVCIVISVSSALVDKWLMQLLEKLFNAPNSVKCVALSLLAVLLYGVGIHRKRRLPEKMYSNEAILFLGVAATATAILFLGKVIDTGSGHFSLLMLLAAIIYGLLGLWFPSKLVWLASLISLGSWFGAETGYASGWGAYYLGMNYPLRFVLFGLVLIVVGKFLFSSWQAREAFLRPTRAVGLLYLFIALWILSIFGNYGDYDSWDAVKQIELLHWSLLFGIAALIAVYHGIQYEDEMTKGFGLTFIFINLYTRFFEFFWDGTHKALFFAILGVSFWLLGSKAEKIWQLNLKKP</sequence>
<feature type="transmembrane region" description="Helical" evidence="1">
    <location>
        <begin position="293"/>
        <end position="312"/>
    </location>
</feature>
<feature type="transmembrane region" description="Helical" evidence="1">
    <location>
        <begin position="232"/>
        <end position="251"/>
    </location>
</feature>
<dbReference type="RefSeq" id="WP_136863791.1">
    <property type="nucleotide sequence ID" value="NZ_SWCJ01000009.1"/>
</dbReference>
<feature type="transmembrane region" description="Helical" evidence="1">
    <location>
        <begin position="263"/>
        <end position="281"/>
    </location>
</feature>
<feature type="transmembrane region" description="Helical" evidence="1">
    <location>
        <begin position="143"/>
        <end position="162"/>
    </location>
</feature>
<reference evidence="2 3" key="1">
    <citation type="submission" date="2019-04" db="EMBL/GenBank/DDBJ databases">
        <authorList>
            <person name="Hwang J.C."/>
        </authorList>
    </citation>
    <scope>NUCLEOTIDE SEQUENCE [LARGE SCALE GENOMIC DNA]</scope>
    <source>
        <strain evidence="2 3">IMCC35002</strain>
    </source>
</reference>
<name>A0A4U1BLR8_9GAMM</name>
<evidence type="ECO:0000313" key="3">
    <source>
        <dbReference type="Proteomes" id="UP000305675"/>
    </source>
</evidence>
<proteinExistence type="predicted"/>
<dbReference type="EMBL" id="SWCJ01000009">
    <property type="protein sequence ID" value="TKB54242.1"/>
    <property type="molecule type" value="Genomic_DNA"/>
</dbReference>
<gene>
    <name evidence="2" type="ORF">FCL42_12660</name>
</gene>
<evidence type="ECO:0000256" key="1">
    <source>
        <dbReference type="SAM" id="Phobius"/>
    </source>
</evidence>
<evidence type="ECO:0000313" key="2">
    <source>
        <dbReference type="EMBL" id="TKB54242.1"/>
    </source>
</evidence>
<dbReference type="AlphaFoldDB" id="A0A4U1BLR8"/>
<keyword evidence="1" id="KW-0472">Membrane</keyword>
<feature type="transmembrane region" description="Helical" evidence="1">
    <location>
        <begin position="318"/>
        <end position="335"/>
    </location>
</feature>
<feature type="transmembrane region" description="Helical" evidence="1">
    <location>
        <begin position="118"/>
        <end position="137"/>
    </location>
</feature>
<keyword evidence="1" id="KW-1133">Transmembrane helix</keyword>
<feature type="transmembrane region" description="Helical" evidence="1">
    <location>
        <begin position="79"/>
        <end position="98"/>
    </location>
</feature>
<feature type="transmembrane region" description="Helical" evidence="1">
    <location>
        <begin position="169"/>
        <end position="192"/>
    </location>
</feature>
<feature type="transmembrane region" description="Helical" evidence="1">
    <location>
        <begin position="49"/>
        <end position="67"/>
    </location>
</feature>
<dbReference type="OrthoDB" id="1120077at2"/>
<comment type="caution">
    <text evidence="2">The sequence shown here is derived from an EMBL/GenBank/DDBJ whole genome shotgun (WGS) entry which is preliminary data.</text>
</comment>
<keyword evidence="1" id="KW-0812">Transmembrane</keyword>
<accession>A0A4U1BLR8</accession>
<dbReference type="Proteomes" id="UP000305675">
    <property type="component" value="Unassembled WGS sequence"/>
</dbReference>
<organism evidence="2 3">
    <name type="scientific">Ferrimonas aestuarii</name>
    <dbReference type="NCBI Taxonomy" id="2569539"/>
    <lineage>
        <taxon>Bacteria</taxon>
        <taxon>Pseudomonadati</taxon>
        <taxon>Pseudomonadota</taxon>
        <taxon>Gammaproteobacteria</taxon>
        <taxon>Alteromonadales</taxon>
        <taxon>Ferrimonadaceae</taxon>
        <taxon>Ferrimonas</taxon>
    </lineage>
</organism>